<gene>
    <name evidence="2" type="ORF">SFSGTM_31320</name>
</gene>
<dbReference type="KEGG" id="sniv:SFSGTM_31320"/>
<feature type="chain" id="PRO_5032269886" description="Phosphate/phosphite/phosphonate ABC transporter substrate-binding protein" evidence="1">
    <location>
        <begin position="24"/>
        <end position="279"/>
    </location>
</feature>
<evidence type="ECO:0008006" key="4">
    <source>
        <dbReference type="Google" id="ProtNLM"/>
    </source>
</evidence>
<keyword evidence="3" id="KW-1185">Reference proteome</keyword>
<dbReference type="EMBL" id="AP021881">
    <property type="protein sequence ID" value="BBP02424.1"/>
    <property type="molecule type" value="Genomic_DNA"/>
</dbReference>
<dbReference type="PANTHER" id="PTHR30024:SF17">
    <property type="entry name" value="SOLUTE-BINDING PROTEIN FAMILY 3_N-TERMINAL DOMAIN-CONTAINING PROTEIN"/>
    <property type="match status" value="1"/>
</dbReference>
<evidence type="ECO:0000313" key="2">
    <source>
        <dbReference type="EMBL" id="BBP02424.1"/>
    </source>
</evidence>
<keyword evidence="1" id="KW-0732">Signal</keyword>
<dbReference type="PANTHER" id="PTHR30024">
    <property type="entry name" value="ALIPHATIC SULFONATES-BINDING PROTEIN-RELATED"/>
    <property type="match status" value="1"/>
</dbReference>
<protein>
    <recommendedName>
        <fullName evidence="4">Phosphate/phosphite/phosphonate ABC transporter substrate-binding protein</fullName>
    </recommendedName>
</protein>
<evidence type="ECO:0000313" key="3">
    <source>
        <dbReference type="Proteomes" id="UP000463939"/>
    </source>
</evidence>
<dbReference type="RefSeq" id="WP_162086060.1">
    <property type="nucleotide sequence ID" value="NZ_AP021881.1"/>
</dbReference>
<dbReference type="Pfam" id="PF12974">
    <property type="entry name" value="Phosphonate-bd"/>
    <property type="match status" value="1"/>
</dbReference>
<evidence type="ECO:0000256" key="1">
    <source>
        <dbReference type="SAM" id="SignalP"/>
    </source>
</evidence>
<sequence length="279" mass="30632">MNFTRTFFFSLLLFLSLPLTAWAQTRSLTLGIFPNLPAHKLVTIYQPLAIYLTQQIGIPVRLSSAKDFREFYQATRDQKFDFIITAPNLAGLAMTESNYQPLARYTNAVAGLLVSKRNTHIESSADCRHKIIALTDPLTIVHQLGTSYLLSQGLQEGVDYQSIVLNNHTNAALAVMVNKADCAIIGNLPYSQMAEDIQQTLHVIGQTKAVASQFFMSAPKLDKTTSASLRKALLNFSNTPEGVNFAANQRLGAIVMANGQDLAPTQPYAVITQSLLAQP</sequence>
<reference evidence="3" key="1">
    <citation type="submission" date="2019-11" db="EMBL/GenBank/DDBJ databases">
        <title>Isolation and characterization of a novel species in the genus Sulfuriferula.</title>
        <authorList>
            <person name="Mochizuki J."/>
            <person name="Kojima H."/>
            <person name="Fukui M."/>
        </authorList>
    </citation>
    <scope>NUCLEOTIDE SEQUENCE [LARGE SCALE GENOMIC DNA]</scope>
    <source>
        <strain evidence="3">SGTM</strain>
    </source>
</reference>
<feature type="signal peptide" evidence="1">
    <location>
        <begin position="1"/>
        <end position="23"/>
    </location>
</feature>
<dbReference type="AlphaFoldDB" id="A0A809RNR8"/>
<dbReference type="SUPFAM" id="SSF53850">
    <property type="entry name" value="Periplasmic binding protein-like II"/>
    <property type="match status" value="1"/>
</dbReference>
<proteinExistence type="predicted"/>
<name>A0A809RNR8_9PROT</name>
<organism evidence="2 3">
    <name type="scientific">Sulfuriferula nivalis</name>
    <dbReference type="NCBI Taxonomy" id="2675298"/>
    <lineage>
        <taxon>Bacteria</taxon>
        <taxon>Pseudomonadati</taxon>
        <taxon>Pseudomonadota</taxon>
        <taxon>Betaproteobacteria</taxon>
        <taxon>Nitrosomonadales</taxon>
        <taxon>Sulfuricellaceae</taxon>
        <taxon>Sulfuriferula</taxon>
    </lineage>
</organism>
<accession>A0A809RNR8</accession>
<dbReference type="Proteomes" id="UP000463939">
    <property type="component" value="Chromosome"/>
</dbReference>
<dbReference type="Gene3D" id="3.40.190.10">
    <property type="entry name" value="Periplasmic binding protein-like II"/>
    <property type="match status" value="2"/>
</dbReference>